<keyword evidence="3" id="KW-1185">Reference proteome</keyword>
<name>A0AB33IET9_ACEAC</name>
<dbReference type="GO" id="GO:0005829">
    <property type="term" value="C:cytosol"/>
    <property type="evidence" value="ECO:0007669"/>
    <property type="project" value="TreeGrafter"/>
</dbReference>
<dbReference type="PANTHER" id="PTHR33336:SF3">
    <property type="entry name" value="ABM DOMAIN-CONTAINING PROTEIN"/>
    <property type="match status" value="1"/>
</dbReference>
<dbReference type="AlphaFoldDB" id="A0AB33IET9"/>
<dbReference type="SUPFAM" id="SSF54909">
    <property type="entry name" value="Dimeric alpha+beta barrel"/>
    <property type="match status" value="1"/>
</dbReference>
<dbReference type="GO" id="GO:0016491">
    <property type="term" value="F:oxidoreductase activity"/>
    <property type="evidence" value="ECO:0007669"/>
    <property type="project" value="TreeGrafter"/>
</dbReference>
<gene>
    <name evidence="2" type="ORF">EMQ_1344</name>
</gene>
<dbReference type="EMBL" id="AP023410">
    <property type="protein sequence ID" value="BCK75738.1"/>
    <property type="molecule type" value="Genomic_DNA"/>
</dbReference>
<dbReference type="InterPro" id="IPR007138">
    <property type="entry name" value="ABM_dom"/>
</dbReference>
<dbReference type="Gene3D" id="3.30.70.100">
    <property type="match status" value="1"/>
</dbReference>
<proteinExistence type="predicted"/>
<dbReference type="Pfam" id="PF03992">
    <property type="entry name" value="ABM"/>
    <property type="match status" value="1"/>
</dbReference>
<evidence type="ECO:0000313" key="3">
    <source>
        <dbReference type="Proteomes" id="UP000516424"/>
    </source>
</evidence>
<sequence length="96" mass="10622">MSQIEVVAIVKVKPGKEAEAAAAMKACVEPSRAESTNHGYTPHRDLDNPDTLIFIERWDSREALQAHMETPHFKKMAAILEPLLAAPLSVHILQPL</sequence>
<feature type="domain" description="ABM" evidence="1">
    <location>
        <begin position="4"/>
        <end position="92"/>
    </location>
</feature>
<reference evidence="2 3" key="1">
    <citation type="journal article" date="2011" name="Microbiology">
        <title>Transcriptome response to different carbon sources in Acetobacter aceti.</title>
        <authorList>
            <person name="Sakurai K."/>
            <person name="Arai H."/>
            <person name="Ishii M."/>
            <person name="Igarashi Y."/>
        </authorList>
    </citation>
    <scope>NUCLEOTIDE SEQUENCE [LARGE SCALE GENOMIC DNA]</scope>
    <source>
        <strain evidence="2 3">NBRC 14818</strain>
    </source>
</reference>
<dbReference type="PANTHER" id="PTHR33336">
    <property type="entry name" value="QUINOL MONOOXYGENASE YGIN-RELATED"/>
    <property type="match status" value="1"/>
</dbReference>
<accession>A0AB33IET9</accession>
<evidence type="ECO:0000259" key="1">
    <source>
        <dbReference type="PROSITE" id="PS51725"/>
    </source>
</evidence>
<protein>
    <recommendedName>
        <fullName evidence="1">ABM domain-containing protein</fullName>
    </recommendedName>
</protein>
<dbReference type="PROSITE" id="PS51725">
    <property type="entry name" value="ABM"/>
    <property type="match status" value="1"/>
</dbReference>
<dbReference type="InterPro" id="IPR050744">
    <property type="entry name" value="AI-2_Isomerase_LsrG"/>
</dbReference>
<dbReference type="RefSeq" id="WP_010667379.1">
    <property type="nucleotide sequence ID" value="NZ_AP023410.1"/>
</dbReference>
<evidence type="ECO:0000313" key="2">
    <source>
        <dbReference type="EMBL" id="BCK75738.1"/>
    </source>
</evidence>
<dbReference type="InterPro" id="IPR011008">
    <property type="entry name" value="Dimeric_a/b-barrel"/>
</dbReference>
<organism evidence="2 3">
    <name type="scientific">Acetobacter aceti NBRC 14818</name>
    <dbReference type="NCBI Taxonomy" id="887700"/>
    <lineage>
        <taxon>Bacteria</taxon>
        <taxon>Pseudomonadati</taxon>
        <taxon>Pseudomonadota</taxon>
        <taxon>Alphaproteobacteria</taxon>
        <taxon>Acetobacterales</taxon>
        <taxon>Acetobacteraceae</taxon>
        <taxon>Acetobacter</taxon>
        <taxon>Acetobacter subgen. Acetobacter</taxon>
    </lineage>
</organism>
<dbReference type="Proteomes" id="UP000516424">
    <property type="component" value="Chromosome"/>
</dbReference>